<dbReference type="SUPFAM" id="SSF46934">
    <property type="entry name" value="UBA-like"/>
    <property type="match status" value="1"/>
</dbReference>
<comment type="subcellular location">
    <subcellularLocation>
        <location evidence="6">Cytoplasm</location>
    </subcellularLocation>
</comment>
<keyword evidence="5 6" id="KW-0648">Protein biosynthesis</keyword>
<dbReference type="PANTHER" id="PTHR11741">
    <property type="entry name" value="ELONGATION FACTOR TS"/>
    <property type="match status" value="1"/>
</dbReference>
<evidence type="ECO:0000256" key="2">
    <source>
        <dbReference type="ARBA" id="ARBA00016956"/>
    </source>
</evidence>
<protein>
    <recommendedName>
        <fullName evidence="2 6">Elongation factor Ts</fullName>
        <shortName evidence="6">EF-Ts</shortName>
    </recommendedName>
</protein>
<gene>
    <name evidence="6" type="primary">tsf</name>
    <name evidence="8" type="ORF">A2557_10000</name>
</gene>
<dbReference type="InterPro" id="IPR018101">
    <property type="entry name" value="Transl_elong_Ts_CS"/>
</dbReference>
<name>A0A1F6GLV8_9PROT</name>
<dbReference type="GO" id="GO:0003746">
    <property type="term" value="F:translation elongation factor activity"/>
    <property type="evidence" value="ECO:0007669"/>
    <property type="project" value="UniProtKB-UniRule"/>
</dbReference>
<evidence type="ECO:0000259" key="7">
    <source>
        <dbReference type="Pfam" id="PF00889"/>
    </source>
</evidence>
<organism evidence="8 9">
    <name type="scientific">Candidatus Lambdaproteobacteria bacterium RIFOXYD2_FULL_56_26</name>
    <dbReference type="NCBI Taxonomy" id="1817773"/>
    <lineage>
        <taxon>Bacteria</taxon>
        <taxon>Pseudomonadati</taxon>
        <taxon>Pseudomonadota</taxon>
        <taxon>Candidatus Lambdaproteobacteria</taxon>
    </lineage>
</organism>
<dbReference type="GO" id="GO:0005737">
    <property type="term" value="C:cytoplasm"/>
    <property type="evidence" value="ECO:0007669"/>
    <property type="project" value="UniProtKB-SubCell"/>
</dbReference>
<sequence>MVKDLREMTGAAMMDCKKALDETSGDMEAAKEFLRKKGQASADKKSSRETKEGAIAVFCDGSKAGLVKLACETDFVAINDSFQAFVGSLAQKASAGVKSTEGFTETVKTDLVGAIAKMGENMVVLQAEGWNTQAGAIGTYVHGKGKIGVLVELSLGEANKAKAIEVAKEIAMHIAACQVEAVSEKDLDPKVLEKEKAFLIDQAKDSGKPMEILEKMVEGRLKKYKKEICLMDQNFVKEPDKSVAAWLEGQSKTAGGTLSVVRFLKSSF</sequence>
<comment type="similarity">
    <text evidence="1 6">Belongs to the EF-Ts family.</text>
</comment>
<dbReference type="FunFam" id="1.10.286.20:FF:000001">
    <property type="entry name" value="Elongation factor Ts"/>
    <property type="match status" value="1"/>
</dbReference>
<dbReference type="InterPro" id="IPR014039">
    <property type="entry name" value="Transl_elong_EFTs/EF1B_dimer"/>
</dbReference>
<comment type="function">
    <text evidence="6">Associates with the EF-Tu.GDP complex and induces the exchange of GDP to GTP. It remains bound to the aminoacyl-tRNA.EF-Tu.GTP complex up to the GTP hydrolysis stage on the ribosome.</text>
</comment>
<keyword evidence="4 6" id="KW-0251">Elongation factor</keyword>
<dbReference type="FunFam" id="1.10.8.10:FF:000001">
    <property type="entry name" value="Elongation factor Ts"/>
    <property type="match status" value="1"/>
</dbReference>
<dbReference type="CDD" id="cd14275">
    <property type="entry name" value="UBA_EF-Ts"/>
    <property type="match status" value="1"/>
</dbReference>
<keyword evidence="3 6" id="KW-0963">Cytoplasm</keyword>
<proteinExistence type="inferred from homology"/>
<dbReference type="NCBIfam" id="TIGR00116">
    <property type="entry name" value="tsf"/>
    <property type="match status" value="1"/>
</dbReference>
<dbReference type="Pfam" id="PF00889">
    <property type="entry name" value="EF_TS"/>
    <property type="match status" value="1"/>
</dbReference>
<dbReference type="EMBL" id="MFNF01000061">
    <property type="protein sequence ID" value="OGG99082.1"/>
    <property type="molecule type" value="Genomic_DNA"/>
</dbReference>
<dbReference type="PANTHER" id="PTHR11741:SF0">
    <property type="entry name" value="ELONGATION FACTOR TS, MITOCHONDRIAL"/>
    <property type="match status" value="1"/>
</dbReference>
<dbReference type="InterPro" id="IPR036402">
    <property type="entry name" value="EF-Ts_dimer_sf"/>
</dbReference>
<dbReference type="SUPFAM" id="SSF54713">
    <property type="entry name" value="Elongation factor Ts (EF-Ts), dimerisation domain"/>
    <property type="match status" value="2"/>
</dbReference>
<dbReference type="PROSITE" id="PS01126">
    <property type="entry name" value="EF_TS_1"/>
    <property type="match status" value="1"/>
</dbReference>
<reference evidence="8 9" key="1">
    <citation type="journal article" date="2016" name="Nat. Commun.">
        <title>Thousands of microbial genomes shed light on interconnected biogeochemical processes in an aquifer system.</title>
        <authorList>
            <person name="Anantharaman K."/>
            <person name="Brown C.T."/>
            <person name="Hug L.A."/>
            <person name="Sharon I."/>
            <person name="Castelle C.J."/>
            <person name="Probst A.J."/>
            <person name="Thomas B.C."/>
            <person name="Singh A."/>
            <person name="Wilkins M.J."/>
            <person name="Karaoz U."/>
            <person name="Brodie E.L."/>
            <person name="Williams K.H."/>
            <person name="Hubbard S.S."/>
            <person name="Banfield J.F."/>
        </authorList>
    </citation>
    <scope>NUCLEOTIDE SEQUENCE [LARGE SCALE GENOMIC DNA]</scope>
</reference>
<evidence type="ECO:0000256" key="3">
    <source>
        <dbReference type="ARBA" id="ARBA00022490"/>
    </source>
</evidence>
<evidence type="ECO:0000313" key="9">
    <source>
        <dbReference type="Proteomes" id="UP000177583"/>
    </source>
</evidence>
<evidence type="ECO:0000313" key="8">
    <source>
        <dbReference type="EMBL" id="OGG99082.1"/>
    </source>
</evidence>
<dbReference type="AlphaFoldDB" id="A0A1F6GLV8"/>
<evidence type="ECO:0000256" key="5">
    <source>
        <dbReference type="ARBA" id="ARBA00022917"/>
    </source>
</evidence>
<dbReference type="Gene3D" id="1.10.8.10">
    <property type="entry name" value="DNA helicase RuvA subunit, C-terminal domain"/>
    <property type="match status" value="1"/>
</dbReference>
<dbReference type="Gene3D" id="1.10.286.20">
    <property type="match status" value="1"/>
</dbReference>
<feature type="region of interest" description="Involved in Mg(2+) ion dislocation from EF-Tu" evidence="6">
    <location>
        <begin position="73"/>
        <end position="76"/>
    </location>
</feature>
<dbReference type="InterPro" id="IPR009060">
    <property type="entry name" value="UBA-like_sf"/>
</dbReference>
<feature type="domain" description="Translation elongation factor EFTs/EF1B dimerisation" evidence="7">
    <location>
        <begin position="66"/>
        <end position="262"/>
    </location>
</feature>
<dbReference type="Gene3D" id="3.30.479.20">
    <property type="entry name" value="Elongation factor Ts, dimerisation domain"/>
    <property type="match status" value="2"/>
</dbReference>
<dbReference type="HAMAP" id="MF_00050">
    <property type="entry name" value="EF_Ts"/>
    <property type="match status" value="1"/>
</dbReference>
<evidence type="ECO:0000256" key="1">
    <source>
        <dbReference type="ARBA" id="ARBA00005532"/>
    </source>
</evidence>
<accession>A0A1F6GLV8</accession>
<dbReference type="InterPro" id="IPR001816">
    <property type="entry name" value="Transl_elong_EFTs/EF1B"/>
</dbReference>
<comment type="caution">
    <text evidence="8">The sequence shown here is derived from an EMBL/GenBank/DDBJ whole genome shotgun (WGS) entry which is preliminary data.</text>
</comment>
<dbReference type="Proteomes" id="UP000177583">
    <property type="component" value="Unassembled WGS sequence"/>
</dbReference>
<evidence type="ECO:0000256" key="4">
    <source>
        <dbReference type="ARBA" id="ARBA00022768"/>
    </source>
</evidence>
<evidence type="ECO:0000256" key="6">
    <source>
        <dbReference type="HAMAP-Rule" id="MF_00050"/>
    </source>
</evidence>